<dbReference type="KEGG" id="sgu:SGLAU_04445"/>
<gene>
    <name evidence="4" type="ORF">SGLAU_04445</name>
</gene>
<dbReference type="AlphaFoldDB" id="A0A089YTE9"/>
<dbReference type="HOGENOM" id="CLU_070456_1_2_11"/>
<dbReference type="InterPro" id="IPR029058">
    <property type="entry name" value="AB_hydrolase_fold"/>
</dbReference>
<dbReference type="GO" id="GO:0008610">
    <property type="term" value="P:lipid biosynthetic process"/>
    <property type="evidence" value="ECO:0007669"/>
    <property type="project" value="TreeGrafter"/>
</dbReference>
<dbReference type="eggNOG" id="COG3208">
    <property type="taxonomic scope" value="Bacteria"/>
</dbReference>
<keyword evidence="2" id="KW-0378">Hydrolase</keyword>
<dbReference type="GO" id="GO:0016787">
    <property type="term" value="F:hydrolase activity"/>
    <property type="evidence" value="ECO:0007669"/>
    <property type="project" value="UniProtKB-KW"/>
</dbReference>
<dbReference type="PANTHER" id="PTHR11487:SF0">
    <property type="entry name" value="S-ACYL FATTY ACID SYNTHASE THIOESTERASE, MEDIUM CHAIN"/>
    <property type="match status" value="1"/>
</dbReference>
<dbReference type="SMART" id="SM00824">
    <property type="entry name" value="PKS_TE"/>
    <property type="match status" value="1"/>
</dbReference>
<dbReference type="InterPro" id="IPR012223">
    <property type="entry name" value="TEII"/>
</dbReference>
<evidence type="ECO:0000313" key="4">
    <source>
        <dbReference type="EMBL" id="AIR96915.1"/>
    </source>
</evidence>
<dbReference type="STRING" id="1907.SGLAU_04445"/>
<sequence length="267" mass="29374">MFDAVSRDRHIGAFRRLTPRPYARARVLLFPHGGGSASYYRAWAAAAPWDVEFLAAQYPGREDRYSDPVPAKLQGVAAALAADLTDRADGPPLPTVLFGHSMGAVVAYETARRLTAAGEPPTALVVSGHPAPQLTRPGRVHLGSDEELIEELRRTEATHRDILDNAALIQAFLPIIRGDYRLSETYRPAPGTRLSTPVTVLYGDRDPEIHAWEAEGWREVTDGACELRTFEGGHFYLEEHRDVVVDLLTTRARKASETSAISWPSAP</sequence>
<evidence type="ECO:0000256" key="1">
    <source>
        <dbReference type="ARBA" id="ARBA00007169"/>
    </source>
</evidence>
<dbReference type="Gene3D" id="3.40.50.1820">
    <property type="entry name" value="alpha/beta hydrolase"/>
    <property type="match status" value="1"/>
</dbReference>
<accession>A0A089YTE9</accession>
<evidence type="ECO:0000259" key="3">
    <source>
        <dbReference type="SMART" id="SM00824"/>
    </source>
</evidence>
<dbReference type="Proteomes" id="UP000029482">
    <property type="component" value="Chromosome"/>
</dbReference>
<reference evidence="5" key="1">
    <citation type="journal article" date="2015" name="J. Biotechnol.">
        <title>Complete genome sequence of the actinobacterium Streptomyces glaucescens GLA.O (DSM 40922) consisting of a linear chromosome and one linear plasmid.</title>
        <authorList>
            <person name="Ortseifen V."/>
            <person name="Winkler A."/>
            <person name="Albersmeier A."/>
            <person name="Wendler S."/>
            <person name="Puhler A."/>
            <person name="Kalinowski J."/>
            <person name="Ruckert C."/>
        </authorList>
    </citation>
    <scope>NUCLEOTIDE SEQUENCE [LARGE SCALE GENOMIC DNA]</scope>
    <source>
        <strain evidence="5">DSM 40922 / GLA O</strain>
    </source>
</reference>
<proteinExistence type="inferred from homology"/>
<evidence type="ECO:0000313" key="5">
    <source>
        <dbReference type="Proteomes" id="UP000029482"/>
    </source>
</evidence>
<dbReference type="SUPFAM" id="SSF53474">
    <property type="entry name" value="alpha/beta-Hydrolases"/>
    <property type="match status" value="1"/>
</dbReference>
<dbReference type="InterPro" id="IPR020802">
    <property type="entry name" value="TesA-like"/>
</dbReference>
<dbReference type="Pfam" id="PF00975">
    <property type="entry name" value="Thioesterase"/>
    <property type="match status" value="1"/>
</dbReference>
<dbReference type="RefSeq" id="WP_063838864.1">
    <property type="nucleotide sequence ID" value="NZ_CP009438.1"/>
</dbReference>
<dbReference type="PANTHER" id="PTHR11487">
    <property type="entry name" value="THIOESTERASE"/>
    <property type="match status" value="1"/>
</dbReference>
<evidence type="ECO:0000256" key="2">
    <source>
        <dbReference type="ARBA" id="ARBA00022801"/>
    </source>
</evidence>
<keyword evidence="5" id="KW-1185">Reference proteome</keyword>
<dbReference type="EMBL" id="CP009438">
    <property type="protein sequence ID" value="AIR96915.1"/>
    <property type="molecule type" value="Genomic_DNA"/>
</dbReference>
<comment type="similarity">
    <text evidence="1">Belongs to the thioesterase family.</text>
</comment>
<dbReference type="InterPro" id="IPR001031">
    <property type="entry name" value="Thioesterase"/>
</dbReference>
<organism evidence="4 5">
    <name type="scientific">Streptomyces glaucescens</name>
    <dbReference type="NCBI Taxonomy" id="1907"/>
    <lineage>
        <taxon>Bacteria</taxon>
        <taxon>Bacillati</taxon>
        <taxon>Actinomycetota</taxon>
        <taxon>Actinomycetes</taxon>
        <taxon>Kitasatosporales</taxon>
        <taxon>Streptomycetaceae</taxon>
        <taxon>Streptomyces</taxon>
    </lineage>
</organism>
<protein>
    <submittedName>
        <fullName evidence="4">Putative thioesterase</fullName>
    </submittedName>
</protein>
<name>A0A089YTE9_STRGA</name>
<feature type="domain" description="Thioesterase TesA-like" evidence="3">
    <location>
        <begin position="31"/>
        <end position="248"/>
    </location>
</feature>